<dbReference type="Proteomes" id="UP000254168">
    <property type="component" value="Unassembled WGS sequence"/>
</dbReference>
<comment type="caution">
    <text evidence="1">The sequence shown here is derived from an EMBL/GenBank/DDBJ whole genome shotgun (WGS) entry which is preliminary data.</text>
</comment>
<dbReference type="EMBL" id="UIHB01000002">
    <property type="protein sequence ID" value="SUZ27714.1"/>
    <property type="molecule type" value="Genomic_DNA"/>
</dbReference>
<protein>
    <submittedName>
        <fullName evidence="1">Uncharacterized protein</fullName>
    </submittedName>
</protein>
<evidence type="ECO:0000313" key="1">
    <source>
        <dbReference type="EMBL" id="SUZ27714.1"/>
    </source>
</evidence>
<sequence length="268" mass="28417">MQRAPGLFHGRYRTAGSGDRVICRQLALTGCRASRCQMRTQDRPKIAPVLVHASNACGVRLPSSARVFHAFSLRPPGTCHASAARAPRVSARRQDASITDVGGLFGAPGRSVRNDVDWLVCRCRIATQLVEERKQFGGFLLQQDQGTFVGFLHVASVQDAPQRCPGLEQTACQPVWCWLGRCDHAHQHLRSGGFELSLRFGVHGLQRHHAGDASGRHGAAVVGKRGRKCAACPVAGASGTDLGDLPVGNPAGARAIAPGSAAGQLIAT</sequence>
<dbReference type="AlphaFoldDB" id="A0AA46C781"/>
<accession>A0AA46C781</accession>
<reference evidence="1 2" key="1">
    <citation type="submission" date="2018-06" db="EMBL/GenBank/DDBJ databases">
        <authorList>
            <person name="Pothier F. J."/>
        </authorList>
    </citation>
    <scope>NUCLEOTIDE SEQUENCE [LARGE SCALE GENOMIC DNA]</scope>
    <source>
        <strain evidence="1 2">CPBF 424</strain>
    </source>
</reference>
<keyword evidence="2" id="KW-1185">Reference proteome</keyword>
<gene>
    <name evidence="1" type="ORF">CPBF424_15050</name>
</gene>
<organism evidence="1 2">
    <name type="scientific">Xanthomonas euroxanthea</name>
    <dbReference type="NCBI Taxonomy" id="2259622"/>
    <lineage>
        <taxon>Bacteria</taxon>
        <taxon>Pseudomonadati</taxon>
        <taxon>Pseudomonadota</taxon>
        <taxon>Gammaproteobacteria</taxon>
        <taxon>Lysobacterales</taxon>
        <taxon>Lysobacteraceae</taxon>
        <taxon>Xanthomonas</taxon>
    </lineage>
</organism>
<name>A0AA46C781_9XANT</name>
<evidence type="ECO:0000313" key="2">
    <source>
        <dbReference type="Proteomes" id="UP000254168"/>
    </source>
</evidence>
<proteinExistence type="predicted"/>